<accession>A0ABW7AT79</accession>
<protein>
    <submittedName>
        <fullName evidence="2">Uncharacterized protein</fullName>
    </submittedName>
</protein>
<reference evidence="2 3" key="1">
    <citation type="submission" date="2024-10" db="EMBL/GenBank/DDBJ databases">
        <authorList>
            <person name="Topkara A.R."/>
            <person name="Saygin H."/>
        </authorList>
    </citation>
    <scope>NUCLEOTIDE SEQUENCE [LARGE SCALE GENOMIC DNA]</scope>
    <source>
        <strain evidence="2 3">M3C6</strain>
    </source>
</reference>
<keyword evidence="1" id="KW-0472">Membrane</keyword>
<evidence type="ECO:0000313" key="2">
    <source>
        <dbReference type="EMBL" id="MFG1709269.1"/>
    </source>
</evidence>
<feature type="transmembrane region" description="Helical" evidence="1">
    <location>
        <begin position="6"/>
        <end position="25"/>
    </location>
</feature>
<evidence type="ECO:0000313" key="3">
    <source>
        <dbReference type="Proteomes" id="UP001603978"/>
    </source>
</evidence>
<organism evidence="2 3">
    <name type="scientific">Nonomuraea marmarensis</name>
    <dbReference type="NCBI Taxonomy" id="3351344"/>
    <lineage>
        <taxon>Bacteria</taxon>
        <taxon>Bacillati</taxon>
        <taxon>Actinomycetota</taxon>
        <taxon>Actinomycetes</taxon>
        <taxon>Streptosporangiales</taxon>
        <taxon>Streptosporangiaceae</taxon>
        <taxon>Nonomuraea</taxon>
    </lineage>
</organism>
<dbReference type="EMBL" id="JBICRM010000034">
    <property type="protein sequence ID" value="MFG1709269.1"/>
    <property type="molecule type" value="Genomic_DNA"/>
</dbReference>
<feature type="transmembrane region" description="Helical" evidence="1">
    <location>
        <begin position="37"/>
        <end position="58"/>
    </location>
</feature>
<comment type="caution">
    <text evidence="2">The sequence shown here is derived from an EMBL/GenBank/DDBJ whole genome shotgun (WGS) entry which is preliminary data.</text>
</comment>
<keyword evidence="3" id="KW-1185">Reference proteome</keyword>
<dbReference type="Proteomes" id="UP001603978">
    <property type="component" value="Unassembled WGS sequence"/>
</dbReference>
<name>A0ABW7AT79_9ACTN</name>
<dbReference type="RefSeq" id="WP_393173881.1">
    <property type="nucleotide sequence ID" value="NZ_JBICRM010000034.1"/>
</dbReference>
<feature type="transmembrane region" description="Helical" evidence="1">
    <location>
        <begin position="100"/>
        <end position="120"/>
    </location>
</feature>
<feature type="transmembrane region" description="Helical" evidence="1">
    <location>
        <begin position="64"/>
        <end position="88"/>
    </location>
</feature>
<keyword evidence="1" id="KW-0812">Transmembrane</keyword>
<keyword evidence="1" id="KW-1133">Transmembrane helix</keyword>
<proteinExistence type="predicted"/>
<gene>
    <name evidence="2" type="ORF">ACFLIM_39365</name>
</gene>
<evidence type="ECO:0000256" key="1">
    <source>
        <dbReference type="SAM" id="Phobius"/>
    </source>
</evidence>
<sequence>MEISVAVVFGGLVVCLMFAGPAIVVMHHSKLFRKIHFIVAIFMVLGGVGLIGVVAWLVRLGADWGLTVWIGVPGFLGLVVVFIGVLIGVSDWDIGRPSQYGLFALPALITVVVMTSGPTWDYVSSQFTSNANTLKTQVEGSK</sequence>